<keyword evidence="3 5" id="KW-0479">Metal-binding</keyword>
<evidence type="ECO:0000313" key="7">
    <source>
        <dbReference type="Proteomes" id="UP000019471"/>
    </source>
</evidence>
<dbReference type="GO" id="GO:0004497">
    <property type="term" value="F:monooxygenase activity"/>
    <property type="evidence" value="ECO:0007669"/>
    <property type="project" value="InterPro"/>
</dbReference>
<dbReference type="Pfam" id="PF00067">
    <property type="entry name" value="p450"/>
    <property type="match status" value="1"/>
</dbReference>
<dbReference type="PRINTS" id="PR00465">
    <property type="entry name" value="EP450IV"/>
</dbReference>
<dbReference type="InterPro" id="IPR050121">
    <property type="entry name" value="Cytochrome_P450_monoxygenase"/>
</dbReference>
<keyword evidence="7" id="KW-1185">Reference proteome</keyword>
<evidence type="ECO:0000256" key="3">
    <source>
        <dbReference type="ARBA" id="ARBA00022723"/>
    </source>
</evidence>
<feature type="binding site" description="axial binding residue" evidence="5">
    <location>
        <position position="449"/>
    </location>
    <ligand>
        <name>heme</name>
        <dbReference type="ChEBI" id="CHEBI:30413"/>
    </ligand>
    <ligandPart>
        <name>Fe</name>
        <dbReference type="ChEBI" id="CHEBI:18248"/>
    </ligandPart>
</feature>
<reference evidence="6 7" key="1">
    <citation type="submission" date="2013-03" db="EMBL/GenBank/DDBJ databases">
        <title>The Genome Sequence of Cladophialophora psammophila CBS 110553.</title>
        <authorList>
            <consortium name="The Broad Institute Genomics Platform"/>
            <person name="Cuomo C."/>
            <person name="de Hoog S."/>
            <person name="Gorbushina A."/>
            <person name="Walker B."/>
            <person name="Young S.K."/>
            <person name="Zeng Q."/>
            <person name="Gargeya S."/>
            <person name="Fitzgerald M."/>
            <person name="Haas B."/>
            <person name="Abouelleil A."/>
            <person name="Allen A.W."/>
            <person name="Alvarado L."/>
            <person name="Arachchi H.M."/>
            <person name="Berlin A.M."/>
            <person name="Chapman S.B."/>
            <person name="Gainer-Dewar J."/>
            <person name="Goldberg J."/>
            <person name="Griggs A."/>
            <person name="Gujja S."/>
            <person name="Hansen M."/>
            <person name="Howarth C."/>
            <person name="Imamovic A."/>
            <person name="Ireland A."/>
            <person name="Larimer J."/>
            <person name="McCowan C."/>
            <person name="Murphy C."/>
            <person name="Pearson M."/>
            <person name="Poon T.W."/>
            <person name="Priest M."/>
            <person name="Roberts A."/>
            <person name="Saif S."/>
            <person name="Shea T."/>
            <person name="Sisk P."/>
            <person name="Sykes S."/>
            <person name="Wortman J."/>
            <person name="Nusbaum C."/>
            <person name="Birren B."/>
        </authorList>
    </citation>
    <scope>NUCLEOTIDE SEQUENCE [LARGE SCALE GENOMIC DNA]</scope>
    <source>
        <strain evidence="6 7">CBS 110553</strain>
    </source>
</reference>
<dbReference type="InterPro" id="IPR036396">
    <property type="entry name" value="Cyt_P450_sf"/>
</dbReference>
<organism evidence="6 7">
    <name type="scientific">Cladophialophora psammophila CBS 110553</name>
    <dbReference type="NCBI Taxonomy" id="1182543"/>
    <lineage>
        <taxon>Eukaryota</taxon>
        <taxon>Fungi</taxon>
        <taxon>Dikarya</taxon>
        <taxon>Ascomycota</taxon>
        <taxon>Pezizomycotina</taxon>
        <taxon>Eurotiomycetes</taxon>
        <taxon>Chaetothyriomycetidae</taxon>
        <taxon>Chaetothyriales</taxon>
        <taxon>Herpotrichiellaceae</taxon>
        <taxon>Cladophialophora</taxon>
    </lineage>
</organism>
<dbReference type="Gene3D" id="1.10.630.10">
    <property type="entry name" value="Cytochrome P450"/>
    <property type="match status" value="1"/>
</dbReference>
<dbReference type="OrthoDB" id="3934656at2759"/>
<comment type="caution">
    <text evidence="6">The sequence shown here is derived from an EMBL/GenBank/DDBJ whole genome shotgun (WGS) entry which is preliminary data.</text>
</comment>
<evidence type="ECO:0000256" key="2">
    <source>
        <dbReference type="ARBA" id="ARBA00010617"/>
    </source>
</evidence>
<evidence type="ECO:0000256" key="5">
    <source>
        <dbReference type="PIRSR" id="PIRSR602403-1"/>
    </source>
</evidence>
<dbReference type="SUPFAM" id="SSF48264">
    <property type="entry name" value="Cytochrome P450"/>
    <property type="match status" value="1"/>
</dbReference>
<dbReference type="InterPro" id="IPR001128">
    <property type="entry name" value="Cyt_P450"/>
</dbReference>
<keyword evidence="5" id="KW-0349">Heme</keyword>
<sequence length="503" mass="57053">MLFVQYLKIEHLALTFATICIGWLLSNRYLTPLRKVPGPFWASCSRIPRFFAVLVGRPHEWELGLHQKYGPLVRVGPDLLSVGDCAEMDQIYGTSTKFRKSSFYLPFMVYDAEGLLPDPLVLSNKALHTRMKRNAYNAYSMNAMVELEPLVDGVTERFFRLLDKFCEAPREACDLGKWVRFYATDVIFMVTFGSDLSFMENGDPIGMMPILEYVIGDYTGIVGQMPWLHKFLLGNRFVAKLLLGNNGLDGAALELAQAQVEKLRNDLKDEDPCPPLTFVHRLLQNQKVKPSSITDRELHTHAFGNITAGADTTAIVLRTILFNVTKNTKIYDSLCREIRDEAKLTLPVSFRHANSLPYLNAVIKEALRIHPPNGLMYCRTVPEDGATICGYYIPANTEVGISPWVLHYDPILFPQPEKFEPGRWLSPDTELVARRNRSLFAFSAGAHTCSGKNFSLMEMTKLVPSLLLRYEIELVNPRSAMSFKCRWFTPQTGLLVRLKERNG</sequence>
<evidence type="ECO:0000256" key="1">
    <source>
        <dbReference type="ARBA" id="ARBA00001971"/>
    </source>
</evidence>
<dbReference type="GeneID" id="19189723"/>
<dbReference type="CDD" id="cd11060">
    <property type="entry name" value="CYP57A1-like"/>
    <property type="match status" value="1"/>
</dbReference>
<dbReference type="GO" id="GO:0016705">
    <property type="term" value="F:oxidoreductase activity, acting on paired donors, with incorporation or reduction of molecular oxygen"/>
    <property type="evidence" value="ECO:0007669"/>
    <property type="project" value="InterPro"/>
</dbReference>
<protein>
    <recommendedName>
        <fullName evidence="8">Cytochrome P450 oxidoreductase</fullName>
    </recommendedName>
</protein>
<comment type="cofactor">
    <cofactor evidence="1 5">
        <name>heme</name>
        <dbReference type="ChEBI" id="CHEBI:30413"/>
    </cofactor>
</comment>
<dbReference type="PRINTS" id="PR00385">
    <property type="entry name" value="P450"/>
</dbReference>
<evidence type="ECO:0000256" key="4">
    <source>
        <dbReference type="ARBA" id="ARBA00023004"/>
    </source>
</evidence>
<dbReference type="STRING" id="1182543.W9WX34"/>
<comment type="similarity">
    <text evidence="2">Belongs to the cytochrome P450 family.</text>
</comment>
<dbReference type="GO" id="GO:0020037">
    <property type="term" value="F:heme binding"/>
    <property type="evidence" value="ECO:0007669"/>
    <property type="project" value="InterPro"/>
</dbReference>
<accession>W9WX34</accession>
<dbReference type="HOGENOM" id="CLU_001570_14_0_1"/>
<name>W9WX34_9EURO</name>
<dbReference type="AlphaFoldDB" id="W9WX34"/>
<dbReference type="Proteomes" id="UP000019471">
    <property type="component" value="Unassembled WGS sequence"/>
</dbReference>
<gene>
    <name evidence="6" type="ORF">A1O5_05003</name>
</gene>
<keyword evidence="4 5" id="KW-0408">Iron</keyword>
<dbReference type="EMBL" id="AMGX01000006">
    <property type="protein sequence ID" value="EXJ72498.1"/>
    <property type="molecule type" value="Genomic_DNA"/>
</dbReference>
<proteinExistence type="inferred from homology"/>
<dbReference type="PANTHER" id="PTHR24305">
    <property type="entry name" value="CYTOCHROME P450"/>
    <property type="match status" value="1"/>
</dbReference>
<dbReference type="InterPro" id="IPR002403">
    <property type="entry name" value="Cyt_P450_E_grp-IV"/>
</dbReference>
<dbReference type="RefSeq" id="XP_007743796.1">
    <property type="nucleotide sequence ID" value="XM_007745606.1"/>
</dbReference>
<evidence type="ECO:0000313" key="6">
    <source>
        <dbReference type="EMBL" id="EXJ72498.1"/>
    </source>
</evidence>
<dbReference type="GO" id="GO:0005506">
    <property type="term" value="F:iron ion binding"/>
    <property type="evidence" value="ECO:0007669"/>
    <property type="project" value="InterPro"/>
</dbReference>
<dbReference type="PANTHER" id="PTHR24305:SF232">
    <property type="entry name" value="P450, PUTATIVE (EUROFUNG)-RELATED"/>
    <property type="match status" value="1"/>
</dbReference>
<evidence type="ECO:0008006" key="8">
    <source>
        <dbReference type="Google" id="ProtNLM"/>
    </source>
</evidence>
<dbReference type="eggNOG" id="KOG0157">
    <property type="taxonomic scope" value="Eukaryota"/>
</dbReference>